<dbReference type="AlphaFoldDB" id="A0A835HX67"/>
<dbReference type="InterPro" id="IPR011989">
    <property type="entry name" value="ARM-like"/>
</dbReference>
<dbReference type="InterPro" id="IPR034085">
    <property type="entry name" value="TOG"/>
</dbReference>
<dbReference type="InterPro" id="IPR024395">
    <property type="entry name" value="CLASP_N_dom"/>
</dbReference>
<name>A0A835HX67_9MAGN</name>
<dbReference type="Pfam" id="PF12348">
    <property type="entry name" value="CLASP_N"/>
    <property type="match status" value="1"/>
</dbReference>
<evidence type="ECO:0000313" key="2">
    <source>
        <dbReference type="EMBL" id="KAF9604933.1"/>
    </source>
</evidence>
<feature type="domain" description="TOG" evidence="1">
    <location>
        <begin position="54"/>
        <end position="286"/>
    </location>
</feature>
<proteinExistence type="predicted"/>
<reference evidence="2 3" key="1">
    <citation type="submission" date="2020-10" db="EMBL/GenBank/DDBJ databases">
        <title>The Coptis chinensis genome and diversification of protoberbering-type alkaloids.</title>
        <authorList>
            <person name="Wang B."/>
            <person name="Shu S."/>
            <person name="Song C."/>
            <person name="Liu Y."/>
        </authorList>
    </citation>
    <scope>NUCLEOTIDE SEQUENCE [LARGE SCALE GENOMIC DNA]</scope>
    <source>
        <strain evidence="2">HL-2020</strain>
        <tissue evidence="2">Leaf</tissue>
    </source>
</reference>
<sequence>MALRSLDNNLPTTPERPKKLAKVTTILPISTNDENKLPVPVSADHAIDYVLSEDLEAITDPEIKIQSLMEGLESKDWTKVCESLNDTRRFSLYHSTLLLPTLDKVMVIIVKAMKNPRSALIKTSIMTASDIFKSYGHGLLESSTSEAFDQLLLQLLLKASQDKRFVCEEAEKSLLVMVECMPSLALVSKLRAFVSHTNPRVRAKAAVSFAHCVSKMGLNAMKEFGLVSLILIAAELLNDRLPEAREAARRTVTSVYEAFTGDEDLKNLDLSAAESWQNFCASNLSPIQAQSLTKITSS</sequence>
<dbReference type="PANTHER" id="PTHR21567:SF65">
    <property type="entry name" value="ARM REPEAT SUPERFAMILY PROTEIN"/>
    <property type="match status" value="1"/>
</dbReference>
<organism evidence="2 3">
    <name type="scientific">Coptis chinensis</name>
    <dbReference type="NCBI Taxonomy" id="261450"/>
    <lineage>
        <taxon>Eukaryota</taxon>
        <taxon>Viridiplantae</taxon>
        <taxon>Streptophyta</taxon>
        <taxon>Embryophyta</taxon>
        <taxon>Tracheophyta</taxon>
        <taxon>Spermatophyta</taxon>
        <taxon>Magnoliopsida</taxon>
        <taxon>Ranunculales</taxon>
        <taxon>Ranunculaceae</taxon>
        <taxon>Coptidoideae</taxon>
        <taxon>Coptis</taxon>
    </lineage>
</organism>
<dbReference type="PANTHER" id="PTHR21567">
    <property type="entry name" value="CLASP"/>
    <property type="match status" value="1"/>
</dbReference>
<dbReference type="InterPro" id="IPR016024">
    <property type="entry name" value="ARM-type_fold"/>
</dbReference>
<dbReference type="Gene3D" id="1.25.10.10">
    <property type="entry name" value="Leucine-rich Repeat Variant"/>
    <property type="match status" value="1"/>
</dbReference>
<dbReference type="GO" id="GO:0008017">
    <property type="term" value="F:microtubule binding"/>
    <property type="evidence" value="ECO:0007669"/>
    <property type="project" value="TreeGrafter"/>
</dbReference>
<keyword evidence="3" id="KW-1185">Reference proteome</keyword>
<gene>
    <name evidence="2" type="ORF">IFM89_011300</name>
</gene>
<dbReference type="GO" id="GO:0005881">
    <property type="term" value="C:cytoplasmic microtubule"/>
    <property type="evidence" value="ECO:0007669"/>
    <property type="project" value="TreeGrafter"/>
</dbReference>
<dbReference type="SUPFAM" id="SSF48371">
    <property type="entry name" value="ARM repeat"/>
    <property type="match status" value="1"/>
</dbReference>
<evidence type="ECO:0000259" key="1">
    <source>
        <dbReference type="SMART" id="SM01349"/>
    </source>
</evidence>
<comment type="caution">
    <text evidence="2">The sequence shown here is derived from an EMBL/GenBank/DDBJ whole genome shotgun (WGS) entry which is preliminary data.</text>
</comment>
<dbReference type="EMBL" id="JADFTS010000005">
    <property type="protein sequence ID" value="KAF9604933.1"/>
    <property type="molecule type" value="Genomic_DNA"/>
</dbReference>
<protein>
    <recommendedName>
        <fullName evidence="1">TOG domain-containing protein</fullName>
    </recommendedName>
</protein>
<evidence type="ECO:0000313" key="3">
    <source>
        <dbReference type="Proteomes" id="UP000631114"/>
    </source>
</evidence>
<dbReference type="OrthoDB" id="63891at2759"/>
<dbReference type="SMART" id="SM01349">
    <property type="entry name" value="TOG"/>
    <property type="match status" value="1"/>
</dbReference>
<accession>A0A835HX67</accession>
<dbReference type="GO" id="GO:0000226">
    <property type="term" value="P:microtubule cytoskeleton organization"/>
    <property type="evidence" value="ECO:0007669"/>
    <property type="project" value="TreeGrafter"/>
</dbReference>
<dbReference type="Proteomes" id="UP000631114">
    <property type="component" value="Unassembled WGS sequence"/>
</dbReference>